<name>A0A564TRW6_9FIRM</name>
<evidence type="ECO:0000313" key="3">
    <source>
        <dbReference type="Proteomes" id="UP000406184"/>
    </source>
</evidence>
<dbReference type="EMBL" id="CABHMY010000100">
    <property type="protein sequence ID" value="VUX09976.1"/>
    <property type="molecule type" value="Genomic_DNA"/>
</dbReference>
<proteinExistence type="predicted"/>
<gene>
    <name evidence="2" type="ORF">FPPS064S07_00657</name>
</gene>
<protein>
    <recommendedName>
        <fullName evidence="4">Lipoprotein</fullName>
    </recommendedName>
</protein>
<organism evidence="2 3">
    <name type="scientific">Faecalibacterium prausnitzii</name>
    <dbReference type="NCBI Taxonomy" id="853"/>
    <lineage>
        <taxon>Bacteria</taxon>
        <taxon>Bacillati</taxon>
        <taxon>Bacillota</taxon>
        <taxon>Clostridia</taxon>
        <taxon>Eubacteriales</taxon>
        <taxon>Oscillospiraceae</taxon>
        <taxon>Faecalibacterium</taxon>
    </lineage>
</organism>
<feature type="chain" id="PRO_5038918419" description="Lipoprotein" evidence="1">
    <location>
        <begin position="25"/>
        <end position="197"/>
    </location>
</feature>
<keyword evidence="3" id="KW-1185">Reference proteome</keyword>
<dbReference type="RefSeq" id="WP_158398901.1">
    <property type="nucleotide sequence ID" value="NZ_CABHMY010000100.1"/>
</dbReference>
<sequence length="197" mass="21393">MKMAKKLLAVVLTGVMAVSMLTGCATLDARNIASDLEGMLKVVNDKATVSATNDAKKLAEQAAKAVQADTTEWVAPTDNSATTKKDTMEEAVKKSLKTDEITDKYVWYTCYKSEDVKNVAQAQEIYDLLVNDQKKINTSGALNNEKVTNKTEGNKTLKVSAGNKFELGLKTFTKGSGKDKTEYTVVIVTCKAVYSES</sequence>
<accession>A0A564TRW6</accession>
<reference evidence="2 3" key="1">
    <citation type="submission" date="2019-07" db="EMBL/GenBank/DDBJ databases">
        <authorList>
            <person name="Hibberd C M."/>
            <person name="Gehrig L. J."/>
            <person name="Chang H.-W."/>
            <person name="Venkatesh S."/>
        </authorList>
    </citation>
    <scope>NUCLEOTIDE SEQUENCE [LARGE SCALE GENOMIC DNA]</scope>
    <source>
        <strain evidence="2">Faecalibacterium_prausnitzii_JG_BgPS064</strain>
    </source>
</reference>
<dbReference type="AlphaFoldDB" id="A0A564TRW6"/>
<evidence type="ECO:0000313" key="2">
    <source>
        <dbReference type="EMBL" id="VUX09976.1"/>
    </source>
</evidence>
<dbReference type="Proteomes" id="UP000406184">
    <property type="component" value="Unassembled WGS sequence"/>
</dbReference>
<dbReference type="PROSITE" id="PS51257">
    <property type="entry name" value="PROKAR_LIPOPROTEIN"/>
    <property type="match status" value="1"/>
</dbReference>
<evidence type="ECO:0000256" key="1">
    <source>
        <dbReference type="SAM" id="SignalP"/>
    </source>
</evidence>
<feature type="signal peptide" evidence="1">
    <location>
        <begin position="1"/>
        <end position="24"/>
    </location>
</feature>
<keyword evidence="1" id="KW-0732">Signal</keyword>
<evidence type="ECO:0008006" key="4">
    <source>
        <dbReference type="Google" id="ProtNLM"/>
    </source>
</evidence>